<evidence type="ECO:0000313" key="4">
    <source>
        <dbReference type="Proteomes" id="UP001497482"/>
    </source>
</evidence>
<evidence type="ECO:0000313" key="3">
    <source>
        <dbReference type="EMBL" id="CAL1613602.1"/>
    </source>
</evidence>
<name>A0AAV2MJG2_KNICA</name>
<proteinExistence type="predicted"/>
<feature type="compositionally biased region" description="Basic and acidic residues" evidence="2">
    <location>
        <begin position="270"/>
        <end position="290"/>
    </location>
</feature>
<feature type="region of interest" description="Disordered" evidence="2">
    <location>
        <begin position="150"/>
        <end position="319"/>
    </location>
</feature>
<feature type="coiled-coil region" evidence="1">
    <location>
        <begin position="6"/>
        <end position="44"/>
    </location>
</feature>
<evidence type="ECO:0000256" key="1">
    <source>
        <dbReference type="SAM" id="Coils"/>
    </source>
</evidence>
<feature type="compositionally biased region" description="Basic and acidic residues" evidence="2">
    <location>
        <begin position="202"/>
        <end position="216"/>
    </location>
</feature>
<dbReference type="Proteomes" id="UP001497482">
    <property type="component" value="Chromosome 8"/>
</dbReference>
<feature type="region of interest" description="Disordered" evidence="2">
    <location>
        <begin position="108"/>
        <end position="137"/>
    </location>
</feature>
<organism evidence="3 4">
    <name type="scientific">Knipowitschia caucasica</name>
    <name type="common">Caucasian dwarf goby</name>
    <name type="synonym">Pomatoschistus caucasicus</name>
    <dbReference type="NCBI Taxonomy" id="637954"/>
    <lineage>
        <taxon>Eukaryota</taxon>
        <taxon>Metazoa</taxon>
        <taxon>Chordata</taxon>
        <taxon>Craniata</taxon>
        <taxon>Vertebrata</taxon>
        <taxon>Euteleostomi</taxon>
        <taxon>Actinopterygii</taxon>
        <taxon>Neopterygii</taxon>
        <taxon>Teleostei</taxon>
        <taxon>Neoteleostei</taxon>
        <taxon>Acanthomorphata</taxon>
        <taxon>Gobiaria</taxon>
        <taxon>Gobiiformes</taxon>
        <taxon>Gobioidei</taxon>
        <taxon>Gobiidae</taxon>
        <taxon>Gobiinae</taxon>
        <taxon>Knipowitschia</taxon>
    </lineage>
</organism>
<feature type="compositionally biased region" description="Polar residues" evidence="2">
    <location>
        <begin position="150"/>
        <end position="167"/>
    </location>
</feature>
<keyword evidence="1" id="KW-0175">Coiled coil</keyword>
<keyword evidence="4" id="KW-1185">Reference proteome</keyword>
<feature type="compositionally biased region" description="Polar residues" evidence="2">
    <location>
        <begin position="116"/>
        <end position="132"/>
    </location>
</feature>
<evidence type="ECO:0000256" key="2">
    <source>
        <dbReference type="SAM" id="MobiDB-lite"/>
    </source>
</evidence>
<gene>
    <name evidence="3" type="ORF">KC01_LOCUS39784</name>
</gene>
<sequence>MRARHLQQLLDELRERERLSKLHNRELLQQFDEAQNTLREVLDHTAVMKMLWREYKNCTGSCPRCHHLLNQKIHTAEENKNPVTHSQGKPETHQDLSNPLELAYSSKSYSLHSSSPNQTKQPSSGEDNSNSGDLDVKPVEPFMVTVRLSSDLTGSEASSRVSMQGSTPKRKGNRISTDEDSSTSHKFSPKDVTTESSECDAVEDRPVKDLKTKSGAEDTDSEDCIVSPKIRSSIIHVIPEHVGQTEESQQTSTDEDSKSSSEEEDIEDVLEPREKTEKQREPNTDEKSKGPCETLIKQSVKNGEINHHSDSNESDDFYD</sequence>
<protein>
    <submittedName>
        <fullName evidence="3">Uncharacterized protein</fullName>
    </submittedName>
</protein>
<accession>A0AAV2MJG2</accession>
<dbReference type="AlphaFoldDB" id="A0AAV2MJG2"/>
<reference evidence="3 4" key="1">
    <citation type="submission" date="2024-04" db="EMBL/GenBank/DDBJ databases">
        <authorList>
            <person name="Waldvogel A.-M."/>
            <person name="Schoenle A."/>
        </authorList>
    </citation>
    <scope>NUCLEOTIDE SEQUENCE [LARGE SCALE GENOMIC DNA]</scope>
</reference>
<dbReference type="EMBL" id="OZ035830">
    <property type="protein sequence ID" value="CAL1613602.1"/>
    <property type="molecule type" value="Genomic_DNA"/>
</dbReference>